<dbReference type="EMBL" id="JXKQ01000004">
    <property type="protein sequence ID" value="OJG46042.1"/>
    <property type="molecule type" value="Genomic_DNA"/>
</dbReference>
<evidence type="ECO:0000256" key="1">
    <source>
        <dbReference type="ARBA" id="ARBA00022801"/>
    </source>
</evidence>
<dbReference type="AlphaFoldDB" id="A0A1L8TPJ4"/>
<gene>
    <name evidence="3" type="ORF">RV04_GL001808</name>
</gene>
<sequence>MENKDEEQIEVLVGKIIKEEYEVVGLQEINQLINSSSIITDKYFQATNNQQTVHEDNFLYRLIQRLNELGHYYYWSWTFNHIGYEKYQEGVGLLSKVPFDKVESLLISKTSNPTDYHTRKVMIGELTIANRTVIVVSGHFSWWKDQAFYFEWKKLEQRLIIETKDLIVLGDFNNDAKIKEEGYDLIKNSPLQLQDAFKEAKKITGEYTVEKSIDGWVGNLSKLRIDYIFTSKSFLVRNYKIVFNDKNETKISDHYGVEVEVG</sequence>
<dbReference type="SUPFAM" id="SSF56219">
    <property type="entry name" value="DNase I-like"/>
    <property type="match status" value="1"/>
</dbReference>
<dbReference type="GO" id="GO:0016787">
    <property type="term" value="F:hydrolase activity"/>
    <property type="evidence" value="ECO:0007669"/>
    <property type="project" value="UniProtKB-KW"/>
</dbReference>
<evidence type="ECO:0000313" key="4">
    <source>
        <dbReference type="Proteomes" id="UP000182077"/>
    </source>
</evidence>
<dbReference type="STRING" id="249189.RV04_GL001808"/>
<evidence type="ECO:0000259" key="2">
    <source>
        <dbReference type="Pfam" id="PF03372"/>
    </source>
</evidence>
<dbReference type="Gene3D" id="3.60.10.10">
    <property type="entry name" value="Endonuclease/exonuclease/phosphatase"/>
    <property type="match status" value="1"/>
</dbReference>
<feature type="domain" description="Endonuclease/exonuclease/phosphatase" evidence="2">
    <location>
        <begin position="19"/>
        <end position="254"/>
    </location>
</feature>
<dbReference type="InterPro" id="IPR036691">
    <property type="entry name" value="Endo/exonu/phosph_ase_sf"/>
</dbReference>
<dbReference type="Pfam" id="PF03372">
    <property type="entry name" value="Exo_endo_phos"/>
    <property type="match status" value="1"/>
</dbReference>
<dbReference type="CDD" id="cd09079">
    <property type="entry name" value="RgfB-like"/>
    <property type="match status" value="1"/>
</dbReference>
<reference evidence="3 4" key="1">
    <citation type="submission" date="2014-12" db="EMBL/GenBank/DDBJ databases">
        <title>Draft genome sequences of 29 type strains of Enterococci.</title>
        <authorList>
            <person name="Zhong Z."/>
            <person name="Sun Z."/>
            <person name="Liu W."/>
            <person name="Zhang W."/>
            <person name="Zhang H."/>
        </authorList>
    </citation>
    <scope>NUCLEOTIDE SEQUENCE [LARGE SCALE GENOMIC DNA]</scope>
    <source>
        <strain evidence="3 4">DSM 17122</strain>
    </source>
</reference>
<keyword evidence="4" id="KW-1185">Reference proteome</keyword>
<dbReference type="OrthoDB" id="9812537at2"/>
<protein>
    <recommendedName>
        <fullName evidence="2">Endonuclease/exonuclease/phosphatase domain-containing protein</fullName>
    </recommendedName>
</protein>
<evidence type="ECO:0000313" key="3">
    <source>
        <dbReference type="EMBL" id="OJG46042.1"/>
    </source>
</evidence>
<keyword evidence="1" id="KW-0378">Hydrolase</keyword>
<dbReference type="PANTHER" id="PTHR15822:SF23">
    <property type="entry name" value="ENDONUCLEASE_EXONUCLEASE_PHOSPHATASE FAMILY PROTEIN"/>
    <property type="match status" value="1"/>
</dbReference>
<proteinExistence type="predicted"/>
<dbReference type="InterPro" id="IPR051547">
    <property type="entry name" value="TDP2-like"/>
</dbReference>
<comment type="caution">
    <text evidence="3">The sequence shown here is derived from an EMBL/GenBank/DDBJ whole genome shotgun (WGS) entry which is preliminary data.</text>
</comment>
<dbReference type="Proteomes" id="UP000182077">
    <property type="component" value="Unassembled WGS sequence"/>
</dbReference>
<dbReference type="RefSeq" id="WP_084405549.1">
    <property type="nucleotide sequence ID" value="NZ_JBHSHK010000009.1"/>
</dbReference>
<dbReference type="PANTHER" id="PTHR15822">
    <property type="entry name" value="TRAF AND TNF RECEPTOR-ASSOCIATED PROTEIN"/>
    <property type="match status" value="1"/>
</dbReference>
<name>A0A1L8TPJ4_9ENTE</name>
<organism evidence="3 4">
    <name type="scientific">Enterococcus hermanniensis</name>
    <dbReference type="NCBI Taxonomy" id="249189"/>
    <lineage>
        <taxon>Bacteria</taxon>
        <taxon>Bacillati</taxon>
        <taxon>Bacillota</taxon>
        <taxon>Bacilli</taxon>
        <taxon>Lactobacillales</taxon>
        <taxon>Enterococcaceae</taxon>
        <taxon>Enterococcus</taxon>
    </lineage>
</organism>
<accession>A0A1L8TPJ4</accession>
<dbReference type="InterPro" id="IPR005135">
    <property type="entry name" value="Endo/exonuclease/phosphatase"/>
</dbReference>